<dbReference type="AlphaFoldDB" id="A0A1F8ATR3"/>
<keyword evidence="1" id="KW-0812">Transmembrane</keyword>
<keyword evidence="1" id="KW-0472">Membrane</keyword>
<sequence length="385" mass="44069">MNIISVVNFFYKLVNRKVLLAGAGLVILLIFGLLYLIKPFRFSTTPLPETQIMNLPPTPKAGDFSCQQELSVCKNVLNNTIKDNWRFYRDERYNFYIKYQDPYEISHEEFIDYLGFNHYYVELGYDLSIDISDTPISKVRANLPTNFDFQKENISLEKYVKIPAEKYTALLAQELGRIEFLGYLIFEVNDLTFEIKYHGWGGGEADKAIFDEIIDSFQYHSGIFVPRSELKIMGGENYYTDINQGFTVQVPWGWTVWRSDTSDGYLTLVSNRPINKSFGVRDDSDDNSYTNVYIGHGLIFSTSGALCANTRCENAGKFLVKIKGKTYETDILDHPNGGYRFSFEVSGLTYTASFYSQPYSPMVTASFPNLGDVDIIKEILSSINY</sequence>
<feature type="transmembrane region" description="Helical" evidence="1">
    <location>
        <begin position="18"/>
        <end position="37"/>
    </location>
</feature>
<organism evidence="2 3">
    <name type="scientific">Candidatus Woesebacteria bacterium RIFCSPHIGHO2_12_FULL_41_24</name>
    <dbReference type="NCBI Taxonomy" id="1802510"/>
    <lineage>
        <taxon>Bacteria</taxon>
        <taxon>Candidatus Woeseibacteriota</taxon>
    </lineage>
</organism>
<keyword evidence="1" id="KW-1133">Transmembrane helix</keyword>
<gene>
    <name evidence="2" type="ORF">A3E44_04370</name>
</gene>
<name>A0A1F8ATR3_9BACT</name>
<reference evidence="2 3" key="1">
    <citation type="journal article" date="2016" name="Nat. Commun.">
        <title>Thousands of microbial genomes shed light on interconnected biogeochemical processes in an aquifer system.</title>
        <authorList>
            <person name="Anantharaman K."/>
            <person name="Brown C.T."/>
            <person name="Hug L.A."/>
            <person name="Sharon I."/>
            <person name="Castelle C.J."/>
            <person name="Probst A.J."/>
            <person name="Thomas B.C."/>
            <person name="Singh A."/>
            <person name="Wilkins M.J."/>
            <person name="Karaoz U."/>
            <person name="Brodie E.L."/>
            <person name="Williams K.H."/>
            <person name="Hubbard S.S."/>
            <person name="Banfield J.F."/>
        </authorList>
    </citation>
    <scope>NUCLEOTIDE SEQUENCE [LARGE SCALE GENOMIC DNA]</scope>
</reference>
<evidence type="ECO:0000313" key="3">
    <source>
        <dbReference type="Proteomes" id="UP000178603"/>
    </source>
</evidence>
<accession>A0A1F8ATR3</accession>
<proteinExistence type="predicted"/>
<evidence type="ECO:0000313" key="2">
    <source>
        <dbReference type="EMBL" id="OGM55127.1"/>
    </source>
</evidence>
<dbReference type="EMBL" id="MGGW01000005">
    <property type="protein sequence ID" value="OGM55127.1"/>
    <property type="molecule type" value="Genomic_DNA"/>
</dbReference>
<dbReference type="Proteomes" id="UP000178603">
    <property type="component" value="Unassembled WGS sequence"/>
</dbReference>
<evidence type="ECO:0000256" key="1">
    <source>
        <dbReference type="SAM" id="Phobius"/>
    </source>
</evidence>
<protein>
    <submittedName>
        <fullName evidence="2">Uncharacterized protein</fullName>
    </submittedName>
</protein>
<comment type="caution">
    <text evidence="2">The sequence shown here is derived from an EMBL/GenBank/DDBJ whole genome shotgun (WGS) entry which is preliminary data.</text>
</comment>